<accession>A0A059T5C3</accession>
<dbReference type="Proteomes" id="UP000026991">
    <property type="component" value="Segment"/>
</dbReference>
<gene>
    <name evidence="1" type="ORF">LP114_050</name>
</gene>
<protein>
    <submittedName>
        <fullName evidence="1">Uncharacterized protein</fullName>
    </submittedName>
</protein>
<reference evidence="1 2" key="1">
    <citation type="journal article" date="2014" name="Appl. Environ. Microbiol.">
        <title>Comparative genomic and morphological analysis of Listeria phages isolated from farm environments.</title>
        <authorList>
            <person name="Denes T."/>
            <person name="Vongkamjan K."/>
            <person name="Ackermann H.W."/>
            <person name="Moreno Switt A.I."/>
            <person name="Wiedmann M."/>
            <person name="den Bakker H.C."/>
        </authorList>
    </citation>
    <scope>NUCLEOTIDE SEQUENCE [LARGE SCALE GENOMIC DNA]</scope>
</reference>
<dbReference type="GeneID" id="19736222"/>
<keyword evidence="2" id="KW-1185">Reference proteome</keyword>
<evidence type="ECO:0000313" key="1">
    <source>
        <dbReference type="EMBL" id="AHL18638.1"/>
    </source>
</evidence>
<dbReference type="RefSeq" id="YP_009045104.1">
    <property type="nucleotide sequence ID" value="NC_024392.1"/>
</dbReference>
<sequence length="77" mass="8604">MTATSNYILLNRASNALYNVVDKSTCDTQTKTELKQALHVIHRAMMEENGDIQKPLSTIENKTLGIKVIENGKETII</sequence>
<organism evidence="1 2">
    <name type="scientific">Listeria phage LP-114</name>
    <dbReference type="NCBI Taxonomy" id="1458857"/>
    <lineage>
        <taxon>Viruses</taxon>
        <taxon>Duplodnaviria</taxon>
        <taxon>Heunggongvirae</taxon>
        <taxon>Uroviricota</taxon>
        <taxon>Caudoviricetes</taxon>
        <taxon>Homburgvirus</taxon>
        <taxon>Homburgvirus LP114</taxon>
    </lineage>
</organism>
<proteinExistence type="predicted"/>
<name>A0A059T5C3_9CAUD</name>
<dbReference type="KEGG" id="vg:19736222"/>
<dbReference type="OrthoDB" id="20871at10239"/>
<evidence type="ECO:0000313" key="2">
    <source>
        <dbReference type="Proteomes" id="UP000026991"/>
    </source>
</evidence>
<dbReference type="EMBL" id="KJ094021">
    <property type="protein sequence ID" value="AHL18638.1"/>
    <property type="molecule type" value="Genomic_DNA"/>
</dbReference>